<evidence type="ECO:0000313" key="1">
    <source>
        <dbReference type="EMBL" id="JAE26249.1"/>
    </source>
</evidence>
<accession>A0A0A9GS64</accession>
<reference evidence="1" key="1">
    <citation type="submission" date="2014-09" db="EMBL/GenBank/DDBJ databases">
        <authorList>
            <person name="Magalhaes I.L.F."/>
            <person name="Oliveira U."/>
            <person name="Santos F.R."/>
            <person name="Vidigal T.H.D.A."/>
            <person name="Brescovit A.D."/>
            <person name="Santos A.J."/>
        </authorList>
    </citation>
    <scope>NUCLEOTIDE SEQUENCE</scope>
    <source>
        <tissue evidence="1">Shoot tissue taken approximately 20 cm above the soil surface</tissue>
    </source>
</reference>
<name>A0A0A9GS64_ARUDO</name>
<organism evidence="1">
    <name type="scientific">Arundo donax</name>
    <name type="common">Giant reed</name>
    <name type="synonym">Donax arundinaceus</name>
    <dbReference type="NCBI Taxonomy" id="35708"/>
    <lineage>
        <taxon>Eukaryota</taxon>
        <taxon>Viridiplantae</taxon>
        <taxon>Streptophyta</taxon>
        <taxon>Embryophyta</taxon>
        <taxon>Tracheophyta</taxon>
        <taxon>Spermatophyta</taxon>
        <taxon>Magnoliopsida</taxon>
        <taxon>Liliopsida</taxon>
        <taxon>Poales</taxon>
        <taxon>Poaceae</taxon>
        <taxon>PACMAD clade</taxon>
        <taxon>Arundinoideae</taxon>
        <taxon>Arundineae</taxon>
        <taxon>Arundo</taxon>
    </lineage>
</organism>
<protein>
    <submittedName>
        <fullName evidence="1">Uncharacterized protein</fullName>
    </submittedName>
</protein>
<dbReference type="EMBL" id="GBRH01171647">
    <property type="protein sequence ID" value="JAE26249.1"/>
    <property type="molecule type" value="Transcribed_RNA"/>
</dbReference>
<proteinExistence type="predicted"/>
<reference evidence="1" key="2">
    <citation type="journal article" date="2015" name="Data Brief">
        <title>Shoot transcriptome of the giant reed, Arundo donax.</title>
        <authorList>
            <person name="Barrero R.A."/>
            <person name="Guerrero F.D."/>
            <person name="Moolhuijzen P."/>
            <person name="Goolsby J.A."/>
            <person name="Tidwell J."/>
            <person name="Bellgard S.E."/>
            <person name="Bellgard M.I."/>
        </authorList>
    </citation>
    <scope>NUCLEOTIDE SEQUENCE</scope>
    <source>
        <tissue evidence="1">Shoot tissue taken approximately 20 cm above the soil surface</tissue>
    </source>
</reference>
<sequence>MSTRLHKIDRS</sequence>